<evidence type="ECO:0000256" key="2">
    <source>
        <dbReference type="SAM" id="MobiDB-lite"/>
    </source>
</evidence>
<evidence type="ECO:0000313" key="4">
    <source>
        <dbReference type="Proteomes" id="UP001443914"/>
    </source>
</evidence>
<dbReference type="InterPro" id="IPR007608">
    <property type="entry name" value="Senescence_reg_S40"/>
</dbReference>
<comment type="caution">
    <text evidence="3">The sequence shown here is derived from an EMBL/GenBank/DDBJ whole genome shotgun (WGS) entry which is preliminary data.</text>
</comment>
<feature type="region of interest" description="Disordered" evidence="2">
    <location>
        <begin position="23"/>
        <end position="42"/>
    </location>
</feature>
<protein>
    <submittedName>
        <fullName evidence="3">Uncharacterized protein</fullName>
    </submittedName>
</protein>
<dbReference type="PANTHER" id="PTHR33083">
    <property type="entry name" value="EXPRESSED PROTEIN"/>
    <property type="match status" value="1"/>
</dbReference>
<comment type="similarity">
    <text evidence="1">Belongs to the senescence regulator S40 family.</text>
</comment>
<dbReference type="AlphaFoldDB" id="A0AAW1KBT7"/>
<dbReference type="PANTHER" id="PTHR33083:SF49">
    <property type="entry name" value="SENESCENCE REGULATOR"/>
    <property type="match status" value="1"/>
</dbReference>
<sequence length="133" mass="15493">MEEEFHESDVIFSEICQLPNTSKKNTLDTNHSINSKKHRKNTTITKSIPLDIPDRNTTRYVDVVECEDDEDGYEDIERRKLPPHLIIARRIKNVSNQMACSYCLEDGRGRILKGRNLFQIRNSILRLTGFIET</sequence>
<dbReference type="Proteomes" id="UP001443914">
    <property type="component" value="Unassembled WGS sequence"/>
</dbReference>
<reference evidence="3" key="1">
    <citation type="submission" date="2024-03" db="EMBL/GenBank/DDBJ databases">
        <title>WGS assembly of Saponaria officinalis var. Norfolk2.</title>
        <authorList>
            <person name="Jenkins J."/>
            <person name="Shu S."/>
            <person name="Grimwood J."/>
            <person name="Barry K."/>
            <person name="Goodstein D."/>
            <person name="Schmutz J."/>
            <person name="Leebens-Mack J."/>
            <person name="Osbourn A."/>
        </authorList>
    </citation>
    <scope>NUCLEOTIDE SEQUENCE [LARGE SCALE GENOMIC DNA]</scope>
    <source>
        <strain evidence="3">JIC</strain>
    </source>
</reference>
<accession>A0AAW1KBT7</accession>
<feature type="compositionally biased region" description="Polar residues" evidence="2">
    <location>
        <begin position="23"/>
        <end position="33"/>
    </location>
</feature>
<dbReference type="Pfam" id="PF04520">
    <property type="entry name" value="Senescence_reg"/>
    <property type="match status" value="1"/>
</dbReference>
<organism evidence="3 4">
    <name type="scientific">Saponaria officinalis</name>
    <name type="common">Common soapwort</name>
    <name type="synonym">Lychnis saponaria</name>
    <dbReference type="NCBI Taxonomy" id="3572"/>
    <lineage>
        <taxon>Eukaryota</taxon>
        <taxon>Viridiplantae</taxon>
        <taxon>Streptophyta</taxon>
        <taxon>Embryophyta</taxon>
        <taxon>Tracheophyta</taxon>
        <taxon>Spermatophyta</taxon>
        <taxon>Magnoliopsida</taxon>
        <taxon>eudicotyledons</taxon>
        <taxon>Gunneridae</taxon>
        <taxon>Pentapetalae</taxon>
        <taxon>Caryophyllales</taxon>
        <taxon>Caryophyllaceae</taxon>
        <taxon>Caryophylleae</taxon>
        <taxon>Saponaria</taxon>
    </lineage>
</organism>
<keyword evidence="4" id="KW-1185">Reference proteome</keyword>
<evidence type="ECO:0000313" key="3">
    <source>
        <dbReference type="EMBL" id="KAK9714483.1"/>
    </source>
</evidence>
<name>A0AAW1KBT7_SAPOF</name>
<dbReference type="EMBL" id="JBDFQZ010000006">
    <property type="protein sequence ID" value="KAK9714483.1"/>
    <property type="molecule type" value="Genomic_DNA"/>
</dbReference>
<proteinExistence type="inferred from homology"/>
<gene>
    <name evidence="3" type="ORF">RND81_06G097700</name>
</gene>
<evidence type="ECO:0000256" key="1">
    <source>
        <dbReference type="ARBA" id="ARBA00034773"/>
    </source>
</evidence>
<dbReference type="GO" id="GO:0010150">
    <property type="term" value="P:leaf senescence"/>
    <property type="evidence" value="ECO:0007669"/>
    <property type="project" value="UniProtKB-ARBA"/>
</dbReference>